<evidence type="ECO:0000313" key="3">
    <source>
        <dbReference type="Proteomes" id="UP000297713"/>
    </source>
</evidence>
<dbReference type="EMBL" id="LXQC01000143">
    <property type="protein sequence ID" value="TFE68184.1"/>
    <property type="molecule type" value="Genomic_DNA"/>
</dbReference>
<feature type="signal peptide" evidence="1">
    <location>
        <begin position="1"/>
        <end position="21"/>
    </location>
</feature>
<dbReference type="Proteomes" id="UP000297713">
    <property type="component" value="Unassembled WGS sequence"/>
</dbReference>
<evidence type="ECO:0000313" key="2">
    <source>
        <dbReference type="EMBL" id="TFE68184.1"/>
    </source>
</evidence>
<organism evidence="2 3">
    <name type="scientific">Methylacidiphilum caldifontis</name>
    <dbReference type="NCBI Taxonomy" id="2795386"/>
    <lineage>
        <taxon>Bacteria</taxon>
        <taxon>Pseudomonadati</taxon>
        <taxon>Verrucomicrobiota</taxon>
        <taxon>Methylacidiphilae</taxon>
        <taxon>Methylacidiphilales</taxon>
        <taxon>Methylacidiphilaceae</taxon>
        <taxon>Methylacidiphilum (ex Ratnadevi et al. 2023)</taxon>
    </lineage>
</organism>
<feature type="chain" id="PRO_5021452707" evidence="1">
    <location>
        <begin position="22"/>
        <end position="269"/>
    </location>
</feature>
<proteinExistence type="predicted"/>
<keyword evidence="3" id="KW-1185">Reference proteome</keyword>
<dbReference type="AlphaFoldDB" id="A0A4Y8PB11"/>
<name>A0A4Y8PB11_9BACT</name>
<comment type="caution">
    <text evidence="2">The sequence shown here is derived from an EMBL/GenBank/DDBJ whole genome shotgun (WGS) entry which is preliminary data.</text>
</comment>
<evidence type="ECO:0000256" key="1">
    <source>
        <dbReference type="SAM" id="SignalP"/>
    </source>
</evidence>
<accession>A0A4Y8PB11</accession>
<gene>
    <name evidence="2" type="ORF">A7Q10_00660</name>
</gene>
<dbReference type="OrthoDB" id="20998at2"/>
<keyword evidence="1" id="KW-0732">Signal</keyword>
<reference evidence="2 3" key="1">
    <citation type="submission" date="2016-05" db="EMBL/GenBank/DDBJ databases">
        <title>Diversity and Homogeneity among Thermoacidophilic Verrucomicrobia Methanotrophs Linked with Geographical Origin.</title>
        <authorList>
            <person name="Erikstad H.-A."/>
            <person name="Smestad N.B."/>
            <person name="Ceballos R.M."/>
            <person name="Birkeland N.-K."/>
        </authorList>
    </citation>
    <scope>NUCLEOTIDE SEQUENCE [LARGE SCALE GENOMIC DNA]</scope>
    <source>
        <strain evidence="2 3">Phi</strain>
    </source>
</reference>
<protein>
    <submittedName>
        <fullName evidence="2">Uncharacterized protein</fullName>
    </submittedName>
</protein>
<sequence length="269" mass="30705">MKWAKKSTLFLLLGFFLSLSAAYWAYGKEKKEGEIVLTESQAEEIGKKIWDNESGGKVSGLVCWNAGEDFASLGICHFIWYPATKRGPFEESFPQYLEFALENGAKLPRWLNPTSSCPWSTRSSFYAAMGGRQMEELKLFLLDTIPLQVKFAIKKLNEAFPKMLALCPDSQKGKLKANFQQLSRSTQGLYALIDYVNFKGDGTWPTERYKGKGWGLLQVLEEMEGDNILDAFCEAAKKVIKRRVNNAPPSRHEERWLKGWLNRIDTYCK</sequence>